<dbReference type="Pfam" id="PF04972">
    <property type="entry name" value="BON"/>
    <property type="match status" value="1"/>
</dbReference>
<protein>
    <submittedName>
        <fullName evidence="2">BON domain protein</fullName>
    </submittedName>
</protein>
<dbReference type="OrthoDB" id="4474880at2"/>
<accession>A0A221W2D6</accession>
<reference evidence="2 3" key="1">
    <citation type="submission" date="2017-07" db="EMBL/GenBank/DDBJ databases">
        <title>Complete genome sequence of Actinoalloteichus hoggarensis DSM 45943, type strain of Actinoalloteichus hoggarensis.</title>
        <authorList>
            <person name="Ruckert C."/>
            <person name="Nouioui I."/>
            <person name="Willmese J."/>
            <person name="van Wezel G."/>
            <person name="Klenk H.-P."/>
            <person name="Kalinowski J."/>
            <person name="Zotchev S.B."/>
        </authorList>
    </citation>
    <scope>NUCLEOTIDE SEQUENCE [LARGE SCALE GENOMIC DNA]</scope>
    <source>
        <strain evidence="2 3">DSM 45943</strain>
    </source>
</reference>
<name>A0A221W2D6_9PSEU</name>
<dbReference type="AlphaFoldDB" id="A0A221W2D6"/>
<dbReference type="EMBL" id="CP022521">
    <property type="protein sequence ID" value="ASO19863.1"/>
    <property type="molecule type" value="Genomic_DNA"/>
</dbReference>
<sequence>MRDRSSDANRSGASSEAPQYAAERIRRALAVDPRTSELGVRVTVRAAEVYLDGTVPSSDRAESLTRVAQEAAPELHVHNQIRVTAAREPADTEELR</sequence>
<dbReference type="PROSITE" id="PS50914">
    <property type="entry name" value="BON"/>
    <property type="match status" value="1"/>
</dbReference>
<dbReference type="RefSeq" id="WP_093941296.1">
    <property type="nucleotide sequence ID" value="NZ_CP022521.1"/>
</dbReference>
<evidence type="ECO:0000313" key="3">
    <source>
        <dbReference type="Proteomes" id="UP000204221"/>
    </source>
</evidence>
<dbReference type="KEGG" id="ahg:AHOG_11100"/>
<gene>
    <name evidence="2" type="ORF">AHOG_11100</name>
</gene>
<evidence type="ECO:0000256" key="1">
    <source>
        <dbReference type="SAM" id="MobiDB-lite"/>
    </source>
</evidence>
<proteinExistence type="predicted"/>
<organism evidence="2 3">
    <name type="scientific">Actinoalloteichus hoggarensis</name>
    <dbReference type="NCBI Taxonomy" id="1470176"/>
    <lineage>
        <taxon>Bacteria</taxon>
        <taxon>Bacillati</taxon>
        <taxon>Actinomycetota</taxon>
        <taxon>Actinomycetes</taxon>
        <taxon>Pseudonocardiales</taxon>
        <taxon>Pseudonocardiaceae</taxon>
        <taxon>Actinoalloteichus</taxon>
    </lineage>
</organism>
<dbReference type="Gene3D" id="3.40.1520.20">
    <property type="match status" value="1"/>
</dbReference>
<feature type="region of interest" description="Disordered" evidence="1">
    <location>
        <begin position="1"/>
        <end position="20"/>
    </location>
</feature>
<feature type="compositionally biased region" description="Polar residues" evidence="1">
    <location>
        <begin position="8"/>
        <end position="17"/>
    </location>
</feature>
<keyword evidence="3" id="KW-1185">Reference proteome</keyword>
<dbReference type="Proteomes" id="UP000204221">
    <property type="component" value="Chromosome"/>
</dbReference>
<dbReference type="InterPro" id="IPR007055">
    <property type="entry name" value="BON_dom"/>
</dbReference>
<evidence type="ECO:0000313" key="2">
    <source>
        <dbReference type="EMBL" id="ASO19863.1"/>
    </source>
</evidence>